<keyword evidence="6" id="KW-1185">Reference proteome</keyword>
<dbReference type="RefSeq" id="WP_229120293.1">
    <property type="nucleotide sequence ID" value="NZ_CP064791.1"/>
</dbReference>
<dbReference type="Proteomes" id="UP000663292">
    <property type="component" value="Chromosome"/>
</dbReference>
<keyword evidence="4" id="KW-0175">Coiled coil</keyword>
<evidence type="ECO:0000313" key="6">
    <source>
        <dbReference type="Proteomes" id="UP000663292"/>
    </source>
</evidence>
<name>A0A897NQH3_9EURY</name>
<dbReference type="GeneID" id="68858140"/>
<feature type="coiled-coil region" evidence="4">
    <location>
        <begin position="121"/>
        <end position="181"/>
    </location>
</feature>
<keyword evidence="3" id="KW-0583">PHB biosynthesis</keyword>
<dbReference type="Pfam" id="PF09712">
    <property type="entry name" value="PHA_synth_III_E"/>
    <property type="match status" value="1"/>
</dbReference>
<dbReference type="InterPro" id="IPR010123">
    <property type="entry name" value="PHA_synth_III_E"/>
</dbReference>
<evidence type="ECO:0000256" key="3">
    <source>
        <dbReference type="ARBA" id="ARBA00022752"/>
    </source>
</evidence>
<proteinExistence type="predicted"/>
<dbReference type="UniPathway" id="UPA00917"/>
<sequence>MSNDSDTTDGIDEWNQMVDEMNEALSESFEQSMEAQTAFVESWNDVFAESEPDEEVLAEGVEGYNEAYEVWMDAAEQMFERSMDATRGEEVDATEFRDIWLQSANKAFKEVMETSAFAAANGQLIESMLELRQEADDVTQESLAEFGLATREDVVEVGERLVELERRQQDIEDKLDRVLDALEE</sequence>
<evidence type="ECO:0000256" key="1">
    <source>
        <dbReference type="ARBA" id="ARBA00004683"/>
    </source>
</evidence>
<gene>
    <name evidence="5" type="ORF">HSEST_1503</name>
</gene>
<comment type="pathway">
    <text evidence="1">Biopolymer metabolism; poly-(R)-3-hydroxybutanoate biosynthesis.</text>
</comment>
<evidence type="ECO:0000313" key="5">
    <source>
        <dbReference type="EMBL" id="QSG15032.1"/>
    </source>
</evidence>
<evidence type="ECO:0000256" key="4">
    <source>
        <dbReference type="SAM" id="Coils"/>
    </source>
</evidence>
<accession>A0A897NQH3</accession>
<dbReference type="EMBL" id="CP064791">
    <property type="protein sequence ID" value="QSG15032.1"/>
    <property type="molecule type" value="Genomic_DNA"/>
</dbReference>
<protein>
    <recommendedName>
        <fullName evidence="2">Poly(3-hydroxyalkanoate) polymerase subunit PhaE</fullName>
    </recommendedName>
</protein>
<organism evidence="5 6">
    <name type="scientific">Halapricum desulfuricans</name>
    <dbReference type="NCBI Taxonomy" id="2841257"/>
    <lineage>
        <taxon>Archaea</taxon>
        <taxon>Methanobacteriati</taxon>
        <taxon>Methanobacteriota</taxon>
        <taxon>Stenosarchaea group</taxon>
        <taxon>Halobacteria</taxon>
        <taxon>Halobacteriales</taxon>
        <taxon>Haloarculaceae</taxon>
        <taxon>Halapricum</taxon>
    </lineage>
</organism>
<evidence type="ECO:0000256" key="2">
    <source>
        <dbReference type="ARBA" id="ARBA00019066"/>
    </source>
</evidence>
<reference evidence="5 6" key="1">
    <citation type="submission" date="2020-11" db="EMBL/GenBank/DDBJ databases">
        <title>Carbohydrate-dependent, anaerobic sulfur respiration: A novel catabolism in halophilic archaea.</title>
        <authorList>
            <person name="Sorokin D.Y."/>
            <person name="Messina E."/>
            <person name="Smedile F."/>
            <person name="La Cono V."/>
            <person name="Hallsworth J.E."/>
            <person name="Yakimov M.M."/>
        </authorList>
    </citation>
    <scope>NUCLEOTIDE SEQUENCE [LARGE SCALE GENOMIC DNA]</scope>
    <source>
        <strain evidence="5 6">HSR-Est</strain>
    </source>
</reference>
<dbReference type="GO" id="GO:0042619">
    <property type="term" value="P:poly-hydroxybutyrate biosynthetic process"/>
    <property type="evidence" value="ECO:0007669"/>
    <property type="project" value="UniProtKB-KW"/>
</dbReference>
<dbReference type="AlphaFoldDB" id="A0A897NQH3"/>